<proteinExistence type="predicted"/>
<keyword evidence="1" id="KW-0648">Protein biosynthesis</keyword>
<dbReference type="Proteomes" id="UP000228684">
    <property type="component" value="Unassembled WGS sequence"/>
</dbReference>
<gene>
    <name evidence="1" type="primary">tsf</name>
    <name evidence="1" type="ORF">magneo_224</name>
</gene>
<keyword evidence="1" id="KW-0251">Elongation factor</keyword>
<keyword evidence="2" id="KW-1185">Reference proteome</keyword>
<name>A0ABX4MFF2_9HYPH</name>
<evidence type="ECO:0000313" key="2">
    <source>
        <dbReference type="Proteomes" id="UP000228684"/>
    </source>
</evidence>
<dbReference type="EMBL" id="NXGM01000063">
    <property type="protein sequence ID" value="PIM95307.1"/>
    <property type="molecule type" value="Genomic_DNA"/>
</dbReference>
<protein>
    <submittedName>
        <fullName evidence="1">Elongation factor EF-Ts</fullName>
    </submittedName>
</protein>
<accession>A0ABX4MFF2</accession>
<sequence>MTDYIWISKEIIPIKGTAFTFELISDPFILLLNKLTNLSFDDCTRIAHDNNNNLEKSLKQAYLQIYKPPFDIINGRWFSSLILIRPVIYLFKLYSNTSIYNNRKIWELRNILNKMINNLPLNTEKVFKLEVVTGIMLYSCIGLKYDATVFGFYLRERINYYTYKGLALTIISSTSTQQTIIPLSRFLCRLSYFRTPTIQTNGLLTITNETFETNFNTTTQKLIQIFNKINNCTATLLRVFIIK</sequence>
<evidence type="ECO:0000313" key="1">
    <source>
        <dbReference type="EMBL" id="PIM95307.1"/>
    </source>
</evidence>
<comment type="caution">
    <text evidence="1">The sequence shown here is derived from an EMBL/GenBank/DDBJ whole genome shotgun (WGS) entry which is preliminary data.</text>
</comment>
<organism evidence="1 2">
    <name type="scientific">Candidatus Hodgkinia cicadicola</name>
    <dbReference type="NCBI Taxonomy" id="573658"/>
    <lineage>
        <taxon>Bacteria</taxon>
        <taxon>Pseudomonadati</taxon>
        <taxon>Pseudomonadota</taxon>
        <taxon>Alphaproteobacteria</taxon>
        <taxon>Hyphomicrobiales</taxon>
        <taxon>Candidatus Hodgkinia</taxon>
    </lineage>
</organism>
<dbReference type="GO" id="GO:0003746">
    <property type="term" value="F:translation elongation factor activity"/>
    <property type="evidence" value="ECO:0007669"/>
    <property type="project" value="UniProtKB-KW"/>
</dbReference>
<reference evidence="1" key="1">
    <citation type="submission" date="2017-09" db="EMBL/GenBank/DDBJ databases">
        <authorList>
            <person name="Campbell M.A."/>
            <person name="Lukasik P."/>
            <person name="Simon C."/>
            <person name="McCutcheon J.P."/>
        </authorList>
    </citation>
    <scope>NUCLEOTIDE SEQUENCE [LARGE SCALE GENOMIC DNA]</scope>
    <source>
        <strain evidence="1">MAGNEO</strain>
    </source>
</reference>